<organism evidence="3 4">
    <name type="scientific">Tetracentron sinense</name>
    <name type="common">Spur-leaf</name>
    <dbReference type="NCBI Taxonomy" id="13715"/>
    <lineage>
        <taxon>Eukaryota</taxon>
        <taxon>Viridiplantae</taxon>
        <taxon>Streptophyta</taxon>
        <taxon>Embryophyta</taxon>
        <taxon>Tracheophyta</taxon>
        <taxon>Spermatophyta</taxon>
        <taxon>Magnoliopsida</taxon>
        <taxon>Trochodendrales</taxon>
        <taxon>Trochodendraceae</taxon>
        <taxon>Tetracentron</taxon>
    </lineage>
</organism>
<evidence type="ECO:0000313" key="4">
    <source>
        <dbReference type="Proteomes" id="UP000655225"/>
    </source>
</evidence>
<dbReference type="EMBL" id="JABCRI010000018">
    <property type="protein sequence ID" value="KAF8389700.1"/>
    <property type="molecule type" value="Genomic_DNA"/>
</dbReference>
<comment type="caution">
    <text evidence="3">The sequence shown here is derived from an EMBL/GenBank/DDBJ whole genome shotgun (WGS) entry which is preliminary data.</text>
</comment>
<evidence type="ECO:0000256" key="1">
    <source>
        <dbReference type="PROSITE-ProRule" id="PRU00024"/>
    </source>
</evidence>
<dbReference type="CDD" id="cd19756">
    <property type="entry name" value="Bbox2"/>
    <property type="match status" value="1"/>
</dbReference>
<sequence>MEGDVLLCSLEEKVLWLGSLSKARRSQLSPKRSSCSIRREERRGMRKKGFNGGFILPKKKKSNNLDWMDTLLKSKFFGSCLDHLELRKNEMNVYCVDCQCSFCHHCLSSAVHNSDHKLLKIFKYVYRDVVHLKEMQQYLDCSNVQPYKSNGTRVVFLNPRPQPKPSKSNSGPSCEICDRILTGPYGRCSIACKVSVVSQKAGGDQNSPSISFPALVISDSSVTENQNPEQNLKEEESGKEYQFGLNSILKPRKRLNKRKGIPHRAPFF</sequence>
<keyword evidence="1" id="KW-0479">Metal-binding</keyword>
<dbReference type="PROSITE" id="PS50119">
    <property type="entry name" value="ZF_BBOX"/>
    <property type="match status" value="1"/>
</dbReference>
<dbReference type="AlphaFoldDB" id="A0A834YMV0"/>
<evidence type="ECO:0000259" key="2">
    <source>
        <dbReference type="PROSITE" id="PS50119"/>
    </source>
</evidence>
<dbReference type="GO" id="GO:0008270">
    <property type="term" value="F:zinc ion binding"/>
    <property type="evidence" value="ECO:0007669"/>
    <property type="project" value="UniProtKB-KW"/>
</dbReference>
<dbReference type="Pfam" id="PF04640">
    <property type="entry name" value="PLATZ"/>
    <property type="match status" value="1"/>
</dbReference>
<dbReference type="OrthoDB" id="670813at2759"/>
<dbReference type="OMA" id="VHLRPMK"/>
<name>A0A834YMV0_TETSI</name>
<reference evidence="3 4" key="1">
    <citation type="submission" date="2020-04" db="EMBL/GenBank/DDBJ databases">
        <title>Plant Genome Project.</title>
        <authorList>
            <person name="Zhang R.-G."/>
        </authorList>
    </citation>
    <scope>NUCLEOTIDE SEQUENCE [LARGE SCALE GENOMIC DNA]</scope>
    <source>
        <strain evidence="3">YNK0</strain>
        <tissue evidence="3">Leaf</tissue>
    </source>
</reference>
<dbReference type="InterPro" id="IPR000315">
    <property type="entry name" value="Znf_B-box"/>
</dbReference>
<accession>A0A834YMV0</accession>
<dbReference type="InterPro" id="IPR006734">
    <property type="entry name" value="PLATZ"/>
</dbReference>
<keyword evidence="1" id="KW-0862">Zinc</keyword>
<dbReference type="PANTHER" id="PTHR31065:SF41">
    <property type="entry name" value="PLATZ TRANSCRIPTION FACTOR FAMILY PROTEIN"/>
    <property type="match status" value="1"/>
</dbReference>
<feature type="domain" description="B box-type" evidence="2">
    <location>
        <begin position="80"/>
        <end position="121"/>
    </location>
</feature>
<gene>
    <name evidence="3" type="ORF">HHK36_024219</name>
</gene>
<evidence type="ECO:0000313" key="3">
    <source>
        <dbReference type="EMBL" id="KAF8389700.1"/>
    </source>
</evidence>
<dbReference type="Proteomes" id="UP000655225">
    <property type="component" value="Unassembled WGS sequence"/>
</dbReference>
<keyword evidence="4" id="KW-1185">Reference proteome</keyword>
<proteinExistence type="predicted"/>
<dbReference type="PANTHER" id="PTHR31065">
    <property type="entry name" value="PLATZ TRANSCRIPTION FACTOR FAMILY PROTEIN"/>
    <property type="match status" value="1"/>
</dbReference>
<keyword evidence="1" id="KW-0863">Zinc-finger</keyword>
<protein>
    <recommendedName>
        <fullName evidence="2">B box-type domain-containing protein</fullName>
    </recommendedName>
</protein>